<dbReference type="KEGG" id="cep:Cri9333_2181"/>
<organism evidence="1 2">
    <name type="scientific">Crinalium epipsammum PCC 9333</name>
    <dbReference type="NCBI Taxonomy" id="1173022"/>
    <lineage>
        <taxon>Bacteria</taxon>
        <taxon>Bacillati</taxon>
        <taxon>Cyanobacteriota</taxon>
        <taxon>Cyanophyceae</taxon>
        <taxon>Gomontiellales</taxon>
        <taxon>Gomontiellaceae</taxon>
        <taxon>Crinalium</taxon>
    </lineage>
</organism>
<proteinExistence type="predicted"/>
<evidence type="ECO:0000313" key="2">
    <source>
        <dbReference type="Proteomes" id="UP000010472"/>
    </source>
</evidence>
<accession>K9VY75</accession>
<gene>
    <name evidence="1" type="ORF">Cri9333_2181</name>
</gene>
<sequence>MLRRNILISCFVSSFLIISYLGNVGNNHNIAMSQSEPEIKYDGQSDRQIRKYKPIPGAAKRKNAQGLARRTVPKDILVKPDEVFIDQDGVKIFPDGGNIYPDGTSVSFNGTTIYPNGTTVYPDGTTVYPDGSMATSDGTPVEIELQIMPPNQGASSQ</sequence>
<dbReference type="EMBL" id="CP003620">
    <property type="protein sequence ID" value="AFZ13053.1"/>
    <property type="molecule type" value="Genomic_DNA"/>
</dbReference>
<reference evidence="1 2" key="1">
    <citation type="submission" date="2012-06" db="EMBL/GenBank/DDBJ databases">
        <title>Finished chromosome of genome of Crinalium epipsammum PCC 9333.</title>
        <authorList>
            <consortium name="US DOE Joint Genome Institute"/>
            <person name="Gugger M."/>
            <person name="Coursin T."/>
            <person name="Rippka R."/>
            <person name="Tandeau De Marsac N."/>
            <person name="Huntemann M."/>
            <person name="Wei C.-L."/>
            <person name="Han J."/>
            <person name="Detter J.C."/>
            <person name="Han C."/>
            <person name="Tapia R."/>
            <person name="Davenport K."/>
            <person name="Daligault H."/>
            <person name="Erkkila T."/>
            <person name="Gu W."/>
            <person name="Munk A.C.C."/>
            <person name="Teshima H."/>
            <person name="Xu Y."/>
            <person name="Chain P."/>
            <person name="Chen A."/>
            <person name="Krypides N."/>
            <person name="Mavromatis K."/>
            <person name="Markowitz V."/>
            <person name="Szeto E."/>
            <person name="Ivanova N."/>
            <person name="Mikhailova N."/>
            <person name="Ovchinnikova G."/>
            <person name="Pagani I."/>
            <person name="Pati A."/>
            <person name="Goodwin L."/>
            <person name="Peters L."/>
            <person name="Pitluck S."/>
            <person name="Woyke T."/>
            <person name="Kerfeld C."/>
        </authorList>
    </citation>
    <scope>NUCLEOTIDE SEQUENCE [LARGE SCALE GENOMIC DNA]</scope>
    <source>
        <strain evidence="1 2">PCC 9333</strain>
    </source>
</reference>
<keyword evidence="2" id="KW-1185">Reference proteome</keyword>
<dbReference type="STRING" id="1173022.Cri9333_2181"/>
<evidence type="ECO:0000313" key="1">
    <source>
        <dbReference type="EMBL" id="AFZ13053.1"/>
    </source>
</evidence>
<name>K9VY75_9CYAN</name>
<dbReference type="Proteomes" id="UP000010472">
    <property type="component" value="Chromosome"/>
</dbReference>
<dbReference type="PATRIC" id="fig|1173022.3.peg.2358"/>
<dbReference type="AlphaFoldDB" id="K9VY75"/>
<dbReference type="HOGENOM" id="CLU_1674983_0_0_3"/>
<protein>
    <submittedName>
        <fullName evidence="1">Uncharacterized protein</fullName>
    </submittedName>
</protein>